<dbReference type="InterPro" id="IPR050261">
    <property type="entry name" value="FrsA_esterase"/>
</dbReference>
<protein>
    <submittedName>
        <fullName evidence="2">Uncharacterized protein</fullName>
    </submittedName>
</protein>
<organism evidence="2 3">
    <name type="scientific">Aspergillus nanangensis</name>
    <dbReference type="NCBI Taxonomy" id="2582783"/>
    <lineage>
        <taxon>Eukaryota</taxon>
        <taxon>Fungi</taxon>
        <taxon>Dikarya</taxon>
        <taxon>Ascomycota</taxon>
        <taxon>Pezizomycotina</taxon>
        <taxon>Eurotiomycetes</taxon>
        <taxon>Eurotiomycetidae</taxon>
        <taxon>Eurotiales</taxon>
        <taxon>Aspergillaceae</taxon>
        <taxon>Aspergillus</taxon>
        <taxon>Aspergillus subgen. Circumdati</taxon>
    </lineage>
</organism>
<sequence>MAPWILGDKFETVYPHNGSLRVLWETRWKFACEKSIYPFHDGCIEDFKPIFDKLIAEGINDATSDEYTMTFFPIAHSLEERASQALIKGSISTAATLLCRAAAVYRISRFPYVDITKPTSMKRAAFECQKEIYLTAASLWSAPLKETVIPHSHASAKDASHIPIYIRLPEKAASLPHPVPVVIIATGLDGYRPDNSQRTHELIARGYAVVIVEIPGTADCPADPADPESPDRLWDSVFEYLDSRVELDMGKVVMWGLSAGGFYAIRAAHTHRERLRGAIAHGPGCHYFLDPDWLRRVNDHEYPFEITPAWATKYGYASVEEFEATAQKKFSLVETGIVKMPSCRLLLLNGVDDGVVPIEDCLILLHHGSPKEGSAVKVFPRSASHGLSFQLASFVQLAGRSSVFFSTRWYYIVDSIFTKTLDQGNARSAPKAL</sequence>
<dbReference type="FunFam" id="3.40.50.1820:FF:000145">
    <property type="entry name" value="Pigment biosynthesis protein"/>
    <property type="match status" value="1"/>
</dbReference>
<name>A0AAD4CCE5_ASPNN</name>
<accession>A0AAD4CCE5</accession>
<evidence type="ECO:0000313" key="2">
    <source>
        <dbReference type="EMBL" id="KAF9883866.1"/>
    </source>
</evidence>
<keyword evidence="1" id="KW-0378">Hydrolase</keyword>
<evidence type="ECO:0000313" key="3">
    <source>
        <dbReference type="Proteomes" id="UP001194746"/>
    </source>
</evidence>
<dbReference type="EMBL" id="VCAU01000144">
    <property type="protein sequence ID" value="KAF9883866.1"/>
    <property type="molecule type" value="Genomic_DNA"/>
</dbReference>
<reference evidence="2" key="1">
    <citation type="journal article" date="2019" name="Beilstein J. Org. Chem.">
        <title>Nanangenines: drimane sesquiterpenoids as the dominant metabolite cohort of a novel Australian fungus, Aspergillus nanangensis.</title>
        <authorList>
            <person name="Lacey H.J."/>
            <person name="Gilchrist C.L.M."/>
            <person name="Crombie A."/>
            <person name="Kalaitzis J.A."/>
            <person name="Vuong D."/>
            <person name="Rutledge P.J."/>
            <person name="Turner P."/>
            <person name="Pitt J.I."/>
            <person name="Lacey E."/>
            <person name="Chooi Y.H."/>
            <person name="Piggott A.M."/>
        </authorList>
    </citation>
    <scope>NUCLEOTIDE SEQUENCE</scope>
    <source>
        <strain evidence="2">MST-FP2251</strain>
    </source>
</reference>
<keyword evidence="3" id="KW-1185">Reference proteome</keyword>
<dbReference type="GO" id="GO:0016787">
    <property type="term" value="F:hydrolase activity"/>
    <property type="evidence" value="ECO:0007669"/>
    <property type="project" value="UniProtKB-KW"/>
</dbReference>
<dbReference type="Gene3D" id="3.40.50.1820">
    <property type="entry name" value="alpha/beta hydrolase"/>
    <property type="match status" value="1"/>
</dbReference>
<comment type="caution">
    <text evidence="2">The sequence shown here is derived from an EMBL/GenBank/DDBJ whole genome shotgun (WGS) entry which is preliminary data.</text>
</comment>
<dbReference type="PANTHER" id="PTHR22946:SF12">
    <property type="entry name" value="CONIDIAL PIGMENT BIOSYNTHESIS PROTEIN AYG1 (AFU_ORTHOLOGUE AFUA_2G17550)"/>
    <property type="match status" value="1"/>
</dbReference>
<dbReference type="Pfam" id="PF06500">
    <property type="entry name" value="FrsA-like"/>
    <property type="match status" value="1"/>
</dbReference>
<dbReference type="InterPro" id="IPR010520">
    <property type="entry name" value="FrsA-like"/>
</dbReference>
<gene>
    <name evidence="2" type="ORF">FE257_002709</name>
</gene>
<dbReference type="SUPFAM" id="SSF53474">
    <property type="entry name" value="alpha/beta-Hydrolases"/>
    <property type="match status" value="1"/>
</dbReference>
<dbReference type="InterPro" id="IPR029058">
    <property type="entry name" value="AB_hydrolase_fold"/>
</dbReference>
<evidence type="ECO:0000256" key="1">
    <source>
        <dbReference type="ARBA" id="ARBA00022801"/>
    </source>
</evidence>
<proteinExistence type="predicted"/>
<dbReference type="AlphaFoldDB" id="A0AAD4CCE5"/>
<dbReference type="PANTHER" id="PTHR22946">
    <property type="entry name" value="DIENELACTONE HYDROLASE DOMAIN-CONTAINING PROTEIN-RELATED"/>
    <property type="match status" value="1"/>
</dbReference>
<dbReference type="Proteomes" id="UP001194746">
    <property type="component" value="Unassembled WGS sequence"/>
</dbReference>
<reference evidence="2" key="2">
    <citation type="submission" date="2020-02" db="EMBL/GenBank/DDBJ databases">
        <authorList>
            <person name="Gilchrist C.L.M."/>
            <person name="Chooi Y.-H."/>
        </authorList>
    </citation>
    <scope>NUCLEOTIDE SEQUENCE</scope>
    <source>
        <strain evidence="2">MST-FP2251</strain>
    </source>
</reference>